<evidence type="ECO:0000313" key="3">
    <source>
        <dbReference type="Proteomes" id="UP000760494"/>
    </source>
</evidence>
<reference evidence="2" key="1">
    <citation type="submission" date="2019-05" db="EMBL/GenBank/DDBJ databases">
        <authorList>
            <person name="Piombo E."/>
        </authorList>
    </citation>
    <scope>NUCLEOTIDE SEQUENCE</scope>
    <source>
        <strain evidence="2">C2S</strain>
    </source>
</reference>
<dbReference type="Proteomes" id="UP000760494">
    <property type="component" value="Unassembled WGS sequence"/>
</dbReference>
<name>A0A9Q9U9Q2_FUSFU</name>
<feature type="compositionally biased region" description="Basic and acidic residues" evidence="1">
    <location>
        <begin position="1"/>
        <end position="11"/>
    </location>
</feature>
<accession>A0A9Q9U9Q2</accession>
<feature type="compositionally biased region" description="Polar residues" evidence="1">
    <location>
        <begin position="12"/>
        <end position="23"/>
    </location>
</feature>
<dbReference type="EMBL" id="CABFJX010000112">
    <property type="protein sequence ID" value="VTT63525.1"/>
    <property type="molecule type" value="Genomic_DNA"/>
</dbReference>
<sequence>MSRIEDSKESLRNSTIPNATGSSEVYGVNLTPSKWAAYGKRKAEGWYARNGTYTLAQLDSEIARLESLLRSYELASSLVDKDKDGKPQYPVAGALRPSQSLEDSKAKVEAAMTSLYEKQAASAGFIYNLQQGKPGDQEKAQKEVLDAQKKLQAAQDQSKTNQQAWNEYTQIALTETTKKDALNWFDKKETTIKQELDRLKSLRVTKVEDDTNKATSVPVIVSTTAPADKNEEPTGTTLAARGSEMANPVFKSPSDQPLTAQDADPWTNIIFSYFASDVMGYEDWRFGRLWALGFGLWSVGGSYTHDESHKYMQSDMAGCDLFGELFSDVDIEVAKGVKLSPGPILFQKMIKEQNAADIAIWSQFPAYPTSFTVAADTTNKFTGATKHIEEHFDSYSNSGGASVGYGPWPVSSTFHKSASV</sequence>
<evidence type="ECO:0000256" key="1">
    <source>
        <dbReference type="SAM" id="MobiDB-lite"/>
    </source>
</evidence>
<protein>
    <submittedName>
        <fullName evidence="2">Uncharacterized protein</fullName>
    </submittedName>
</protein>
<dbReference type="AlphaFoldDB" id="A0A9Q9U9Q2"/>
<organism evidence="2 3">
    <name type="scientific">Fusarium fujikuroi</name>
    <name type="common">Bakanae and foot rot disease fungus</name>
    <name type="synonym">Gibberella fujikuroi</name>
    <dbReference type="NCBI Taxonomy" id="5127"/>
    <lineage>
        <taxon>Eukaryota</taxon>
        <taxon>Fungi</taxon>
        <taxon>Dikarya</taxon>
        <taxon>Ascomycota</taxon>
        <taxon>Pezizomycotina</taxon>
        <taxon>Sordariomycetes</taxon>
        <taxon>Hypocreomycetidae</taxon>
        <taxon>Hypocreales</taxon>
        <taxon>Nectriaceae</taxon>
        <taxon>Fusarium</taxon>
        <taxon>Fusarium fujikuroi species complex</taxon>
    </lineage>
</organism>
<proteinExistence type="predicted"/>
<evidence type="ECO:0000313" key="2">
    <source>
        <dbReference type="EMBL" id="VTT63525.1"/>
    </source>
</evidence>
<gene>
    <name evidence="2" type="ORF">C2S_516</name>
</gene>
<comment type="caution">
    <text evidence="2">The sequence shown here is derived from an EMBL/GenBank/DDBJ whole genome shotgun (WGS) entry which is preliminary data.</text>
</comment>
<feature type="region of interest" description="Disordered" evidence="1">
    <location>
        <begin position="1"/>
        <end position="25"/>
    </location>
</feature>